<gene>
    <name evidence="6" type="ORF">PPNO1_LOCUS5808</name>
</gene>
<feature type="compositionally biased region" description="Polar residues" evidence="4">
    <location>
        <begin position="89"/>
        <end position="102"/>
    </location>
</feature>
<evidence type="ECO:0000256" key="4">
    <source>
        <dbReference type="SAM" id="MobiDB-lite"/>
    </source>
</evidence>
<name>A0A9P1MAU7_9PEZI</name>
<dbReference type="InterPro" id="IPR050346">
    <property type="entry name" value="FMO-like"/>
</dbReference>
<proteinExistence type="predicted"/>
<evidence type="ECO:0000313" key="6">
    <source>
        <dbReference type="EMBL" id="CAI4216145.1"/>
    </source>
</evidence>
<keyword evidence="1" id="KW-0285">Flavoprotein</keyword>
<feature type="compositionally biased region" description="Pro residues" evidence="4">
    <location>
        <begin position="309"/>
        <end position="328"/>
    </location>
</feature>
<evidence type="ECO:0000313" key="7">
    <source>
        <dbReference type="Proteomes" id="UP000838763"/>
    </source>
</evidence>
<protein>
    <recommendedName>
        <fullName evidence="5">DUF6314 domain-containing protein</fullName>
    </recommendedName>
</protein>
<evidence type="ECO:0000256" key="2">
    <source>
        <dbReference type="ARBA" id="ARBA00022827"/>
    </source>
</evidence>
<organism evidence="6 7">
    <name type="scientific">Parascedosporium putredinis</name>
    <dbReference type="NCBI Taxonomy" id="1442378"/>
    <lineage>
        <taxon>Eukaryota</taxon>
        <taxon>Fungi</taxon>
        <taxon>Dikarya</taxon>
        <taxon>Ascomycota</taxon>
        <taxon>Pezizomycotina</taxon>
        <taxon>Sordariomycetes</taxon>
        <taxon>Hypocreomycetidae</taxon>
        <taxon>Microascales</taxon>
        <taxon>Microascaceae</taxon>
        <taxon>Parascedosporium</taxon>
    </lineage>
</organism>
<sequence length="700" mass="75759">MPQPICVIGAGPSGLVAAKTIAQRRNAQGEPIFSVTVYDARDAVGGLWPLDPADNARQIHPLMTANLSRHTIQFSDLAWDESDGVPPLGSSSETAAAGDSSQLSEAALKKKLQLKKRTQTRTVPEFPKAWMVGRYLQRYARTYLEGVANVELKLGTRVLGVRRKGEGGGHWVVETAEGADGGRVGEREFEGVVVASGYFGKPKIPEFLRAENGDAEGKEVPVVHSTAYRDLETLLKGPEGQPRDGGRGGKILVVGGQMSGVEVAATIATQLSSAVHSPGESPIRNPEKYSVHHLADRHTWVMPFFTTPTTPPPPTSAAAPYPKPPPASPTSGSSSPRHRPVRRPPLARVHDPSAPAFVALSQLYMPLLRAGLIDLSRGRLARLDGTTARTEDGEEIQDIAAVVLATGFDPSASLEFLEPAVLKAIGHAPDYPELTPALAFHGTHHPSVPGLGFVSFYRGPYWGVAEMQARFLAELWTPEDVSPRSEALARALRDDRSAEELVALRGSDRLTQFPTGDYVYLMHHSSHPSGTFSGTGRFLVRQKTLDGLDSAPARASAAGELEYLYIEEGTFESTLGFSFSATRRYVYRYDEAADILSVWFVCVDDAKKADYLFHEVEFLPQSPDASTPASASAPAPAPGGVPVVRAKGIEAKAGHLCGDDYYSVRYEFGFKAVNLERWTVGYQVKGPKKDYTLHAVYTRE</sequence>
<feature type="domain" description="DUF6314" evidence="5">
    <location>
        <begin position="523"/>
        <end position="699"/>
    </location>
</feature>
<evidence type="ECO:0000256" key="3">
    <source>
        <dbReference type="ARBA" id="ARBA00023002"/>
    </source>
</evidence>
<dbReference type="SUPFAM" id="SSF51905">
    <property type="entry name" value="FAD/NAD(P)-binding domain"/>
    <property type="match status" value="2"/>
</dbReference>
<comment type="caution">
    <text evidence="6">The sequence shown here is derived from an EMBL/GenBank/DDBJ whole genome shotgun (WGS) entry which is preliminary data.</text>
</comment>
<evidence type="ECO:0000259" key="5">
    <source>
        <dbReference type="Pfam" id="PF19834"/>
    </source>
</evidence>
<keyword evidence="2" id="KW-0274">FAD</keyword>
<accession>A0A9P1MAU7</accession>
<evidence type="ECO:0000256" key="1">
    <source>
        <dbReference type="ARBA" id="ARBA00022630"/>
    </source>
</evidence>
<dbReference type="EMBL" id="CALLCH030000015">
    <property type="protein sequence ID" value="CAI4216145.1"/>
    <property type="molecule type" value="Genomic_DNA"/>
</dbReference>
<keyword evidence="3" id="KW-0560">Oxidoreductase</keyword>
<keyword evidence="7" id="KW-1185">Reference proteome</keyword>
<dbReference type="OrthoDB" id="66881at2759"/>
<dbReference type="InterPro" id="IPR036188">
    <property type="entry name" value="FAD/NAD-bd_sf"/>
</dbReference>
<dbReference type="InterPro" id="IPR045632">
    <property type="entry name" value="DUF6314"/>
</dbReference>
<dbReference type="Proteomes" id="UP000838763">
    <property type="component" value="Unassembled WGS sequence"/>
</dbReference>
<dbReference type="Gene3D" id="3.50.50.60">
    <property type="entry name" value="FAD/NAD(P)-binding domain"/>
    <property type="match status" value="2"/>
</dbReference>
<dbReference type="Pfam" id="PF19834">
    <property type="entry name" value="DUF6314"/>
    <property type="match status" value="1"/>
</dbReference>
<dbReference type="AlphaFoldDB" id="A0A9P1MAU7"/>
<dbReference type="PANTHER" id="PTHR23023">
    <property type="entry name" value="DIMETHYLANILINE MONOOXYGENASE"/>
    <property type="match status" value="1"/>
</dbReference>
<reference evidence="6" key="1">
    <citation type="submission" date="2022-11" db="EMBL/GenBank/DDBJ databases">
        <authorList>
            <person name="Scott C."/>
            <person name="Bruce N."/>
        </authorList>
    </citation>
    <scope>NUCLEOTIDE SEQUENCE</scope>
</reference>
<dbReference type="GO" id="GO:0016491">
    <property type="term" value="F:oxidoreductase activity"/>
    <property type="evidence" value="ECO:0007669"/>
    <property type="project" value="UniProtKB-KW"/>
</dbReference>
<dbReference type="Pfam" id="PF13450">
    <property type="entry name" value="NAD_binding_8"/>
    <property type="match status" value="1"/>
</dbReference>
<feature type="region of interest" description="Disordered" evidence="4">
    <location>
        <begin position="305"/>
        <end position="348"/>
    </location>
</feature>
<feature type="region of interest" description="Disordered" evidence="4">
    <location>
        <begin position="83"/>
        <end position="102"/>
    </location>
</feature>